<keyword evidence="1" id="KW-1133">Transmembrane helix</keyword>
<keyword evidence="3" id="KW-1185">Reference proteome</keyword>
<comment type="caution">
    <text evidence="2">The sequence shown here is derived from an EMBL/GenBank/DDBJ whole genome shotgun (WGS) entry which is preliminary data.</text>
</comment>
<evidence type="ECO:0000313" key="2">
    <source>
        <dbReference type="EMBL" id="KPB00649.1"/>
    </source>
</evidence>
<proteinExistence type="predicted"/>
<feature type="transmembrane region" description="Helical" evidence="1">
    <location>
        <begin position="12"/>
        <end position="31"/>
    </location>
</feature>
<protein>
    <recommendedName>
        <fullName evidence="4">Integral membrane protein</fullName>
    </recommendedName>
</protein>
<feature type="transmembrane region" description="Helical" evidence="1">
    <location>
        <begin position="90"/>
        <end position="112"/>
    </location>
</feature>
<reference evidence="2 3" key="1">
    <citation type="submission" date="2015-01" db="EMBL/GenBank/DDBJ databases">
        <title>Ahrensia donghaiensis sp. nov., a novel dimethylsulphoniopropionate-cleavage bacterium isolated from seawater and emended descriptions of the genus Ahrensia and Ahrensia kielensis.</title>
        <authorList>
            <person name="Liu J."/>
        </authorList>
    </citation>
    <scope>NUCLEOTIDE SEQUENCE [LARGE SCALE GENOMIC DNA]</scope>
    <source>
        <strain evidence="2 3">LZD062</strain>
    </source>
</reference>
<keyword evidence="1" id="KW-0472">Membrane</keyword>
<accession>A0A0M9GM23</accession>
<keyword evidence="1" id="KW-0812">Transmembrane</keyword>
<evidence type="ECO:0008006" key="4">
    <source>
        <dbReference type="Google" id="ProtNLM"/>
    </source>
</evidence>
<dbReference type="OrthoDB" id="673341at2"/>
<dbReference type="RefSeq" id="WP_053999726.1">
    <property type="nucleotide sequence ID" value="NZ_JXMU01000018.1"/>
</dbReference>
<gene>
    <name evidence="2" type="ORF">SU32_12595</name>
</gene>
<evidence type="ECO:0000256" key="1">
    <source>
        <dbReference type="SAM" id="Phobius"/>
    </source>
</evidence>
<organism evidence="2 3">
    <name type="scientific">Ahrensia marina</name>
    <dbReference type="NCBI Taxonomy" id="1514904"/>
    <lineage>
        <taxon>Bacteria</taxon>
        <taxon>Pseudomonadati</taxon>
        <taxon>Pseudomonadota</taxon>
        <taxon>Alphaproteobacteria</taxon>
        <taxon>Hyphomicrobiales</taxon>
        <taxon>Ahrensiaceae</taxon>
        <taxon>Ahrensia</taxon>
    </lineage>
</organism>
<sequence>MTDQKSLLAKHPLPIAGFLALIAGVYIGFAAKDGRISCLILETCVAVLFAVFAMVALAINPLWIVAGYIAHGAWDALHHSPFFDVEMPRWYIPMCAAYDVLAGIGLLIIWTLK</sequence>
<dbReference type="EMBL" id="JXMU01000018">
    <property type="protein sequence ID" value="KPB00649.1"/>
    <property type="molecule type" value="Genomic_DNA"/>
</dbReference>
<dbReference type="Proteomes" id="UP000038011">
    <property type="component" value="Unassembled WGS sequence"/>
</dbReference>
<name>A0A0M9GM23_9HYPH</name>
<feature type="transmembrane region" description="Helical" evidence="1">
    <location>
        <begin position="43"/>
        <end position="70"/>
    </location>
</feature>
<evidence type="ECO:0000313" key="3">
    <source>
        <dbReference type="Proteomes" id="UP000038011"/>
    </source>
</evidence>
<dbReference type="AlphaFoldDB" id="A0A0M9GM23"/>
<dbReference type="PATRIC" id="fig|1514904.3.peg.1370"/>